<dbReference type="AlphaFoldDB" id="A0A543AQR0"/>
<feature type="compositionally biased region" description="Basic residues" evidence="7">
    <location>
        <begin position="1"/>
        <end position="15"/>
    </location>
</feature>
<evidence type="ECO:0000256" key="6">
    <source>
        <dbReference type="RuleBase" id="RU000568"/>
    </source>
</evidence>
<dbReference type="GO" id="GO:0006412">
    <property type="term" value="P:translation"/>
    <property type="evidence" value="ECO:0007669"/>
    <property type="project" value="UniProtKB-UniRule"/>
</dbReference>
<evidence type="ECO:0000313" key="9">
    <source>
        <dbReference type="Proteomes" id="UP000317043"/>
    </source>
</evidence>
<dbReference type="EMBL" id="VFOW01000001">
    <property type="protein sequence ID" value="TQL74913.1"/>
    <property type="molecule type" value="Genomic_DNA"/>
</dbReference>
<evidence type="ECO:0000256" key="3">
    <source>
        <dbReference type="ARBA" id="ARBA00023274"/>
    </source>
</evidence>
<dbReference type="InterPro" id="IPR021137">
    <property type="entry name" value="Ribosomal_bL35-like"/>
</dbReference>
<organism evidence="8 9">
    <name type="scientific">Stackebrandtia endophytica</name>
    <dbReference type="NCBI Taxonomy" id="1496996"/>
    <lineage>
        <taxon>Bacteria</taxon>
        <taxon>Bacillati</taxon>
        <taxon>Actinomycetota</taxon>
        <taxon>Actinomycetes</taxon>
        <taxon>Glycomycetales</taxon>
        <taxon>Glycomycetaceae</taxon>
        <taxon>Stackebrandtia</taxon>
    </lineage>
</organism>
<dbReference type="Pfam" id="PF01632">
    <property type="entry name" value="Ribosomal_L35p"/>
    <property type="match status" value="1"/>
</dbReference>
<evidence type="ECO:0000256" key="5">
    <source>
        <dbReference type="HAMAP-Rule" id="MF_00514"/>
    </source>
</evidence>
<reference evidence="8 9" key="1">
    <citation type="submission" date="2019-06" db="EMBL/GenBank/DDBJ databases">
        <title>Sequencing the genomes of 1000 actinobacteria strains.</title>
        <authorList>
            <person name="Klenk H.-P."/>
        </authorList>
    </citation>
    <scope>NUCLEOTIDE SEQUENCE [LARGE SCALE GENOMIC DNA]</scope>
    <source>
        <strain evidence="8 9">DSM 45928</strain>
    </source>
</reference>
<accession>A0A543AQR0</accession>
<dbReference type="PRINTS" id="PR00064">
    <property type="entry name" value="RIBOSOMALL35"/>
</dbReference>
<evidence type="ECO:0000256" key="1">
    <source>
        <dbReference type="ARBA" id="ARBA00006598"/>
    </source>
</evidence>
<dbReference type="PROSITE" id="PS00936">
    <property type="entry name" value="RIBOSOMAL_L35"/>
    <property type="match status" value="1"/>
</dbReference>
<dbReference type="OrthoDB" id="9804851at2"/>
<feature type="region of interest" description="Disordered" evidence="7">
    <location>
        <begin position="1"/>
        <end position="33"/>
    </location>
</feature>
<keyword evidence="9" id="KW-1185">Reference proteome</keyword>
<sequence>MPKMKSHSGLSKRVKFSGSGKLLRQRANRRHYAEHKPSTLMRRLEGTTDVAKADVKRFKKMLGK</sequence>
<name>A0A543AQR0_9ACTN</name>
<proteinExistence type="inferred from homology"/>
<comment type="similarity">
    <text evidence="1 5 6">Belongs to the bacterial ribosomal protein bL35 family.</text>
</comment>
<dbReference type="PANTHER" id="PTHR33343:SF1">
    <property type="entry name" value="LARGE RIBOSOMAL SUBUNIT PROTEIN BL35M"/>
    <property type="match status" value="1"/>
</dbReference>
<dbReference type="GO" id="GO:0003735">
    <property type="term" value="F:structural constituent of ribosome"/>
    <property type="evidence" value="ECO:0007669"/>
    <property type="project" value="InterPro"/>
</dbReference>
<feature type="compositionally biased region" description="Basic residues" evidence="7">
    <location>
        <begin position="23"/>
        <end position="33"/>
    </location>
</feature>
<dbReference type="PANTHER" id="PTHR33343">
    <property type="entry name" value="54S RIBOSOMAL PROTEIN BL35M"/>
    <property type="match status" value="1"/>
</dbReference>
<gene>
    <name evidence="5" type="primary">rpmI</name>
    <name evidence="8" type="ORF">FB566_0403</name>
</gene>
<keyword evidence="3 5" id="KW-0687">Ribonucleoprotein</keyword>
<evidence type="ECO:0000256" key="7">
    <source>
        <dbReference type="SAM" id="MobiDB-lite"/>
    </source>
</evidence>
<protein>
    <recommendedName>
        <fullName evidence="4 5">Large ribosomal subunit protein bL35</fullName>
    </recommendedName>
</protein>
<dbReference type="InParanoid" id="A0A543AQR0"/>
<dbReference type="HAMAP" id="MF_00514">
    <property type="entry name" value="Ribosomal_bL35"/>
    <property type="match status" value="1"/>
</dbReference>
<dbReference type="InterPro" id="IPR001706">
    <property type="entry name" value="Ribosomal_bL35"/>
</dbReference>
<evidence type="ECO:0000313" key="8">
    <source>
        <dbReference type="EMBL" id="TQL74913.1"/>
    </source>
</evidence>
<dbReference type="InterPro" id="IPR037229">
    <property type="entry name" value="Ribosomal_bL35_sf"/>
</dbReference>
<dbReference type="FunCoup" id="A0A543AQR0">
    <property type="interactions" value="92"/>
</dbReference>
<dbReference type="FunFam" id="4.10.410.60:FF:000001">
    <property type="entry name" value="50S ribosomal protein L35"/>
    <property type="match status" value="1"/>
</dbReference>
<dbReference type="SUPFAM" id="SSF143034">
    <property type="entry name" value="L35p-like"/>
    <property type="match status" value="1"/>
</dbReference>
<dbReference type="Gene3D" id="4.10.410.60">
    <property type="match status" value="1"/>
</dbReference>
<keyword evidence="2 5" id="KW-0689">Ribosomal protein</keyword>
<comment type="caution">
    <text evidence="8">The sequence shown here is derived from an EMBL/GenBank/DDBJ whole genome shotgun (WGS) entry which is preliminary data.</text>
</comment>
<evidence type="ECO:0000256" key="4">
    <source>
        <dbReference type="ARBA" id="ARBA00071664"/>
    </source>
</evidence>
<dbReference type="NCBIfam" id="TIGR00001">
    <property type="entry name" value="rpmI_bact"/>
    <property type="match status" value="1"/>
</dbReference>
<dbReference type="RefSeq" id="WP_142034379.1">
    <property type="nucleotide sequence ID" value="NZ_JBHTGS010000002.1"/>
</dbReference>
<dbReference type="GO" id="GO:0022625">
    <property type="term" value="C:cytosolic large ribosomal subunit"/>
    <property type="evidence" value="ECO:0007669"/>
    <property type="project" value="TreeGrafter"/>
</dbReference>
<dbReference type="InterPro" id="IPR018265">
    <property type="entry name" value="Ribosomal_bL35_CS"/>
</dbReference>
<evidence type="ECO:0000256" key="2">
    <source>
        <dbReference type="ARBA" id="ARBA00022980"/>
    </source>
</evidence>
<dbReference type="Proteomes" id="UP000317043">
    <property type="component" value="Unassembled WGS sequence"/>
</dbReference>